<sequence>MSTTNFITNEKQDHLFDVDYALEIPIDDFNDKWWLLVSNIWTKWDSYEYMNVEIKAAKNYSPPAITFAIKKYIILELGLGEYAYELRRKEVANIKYKICRPTEVHFIENVDLRLDISESISYLTEQKYYIKNYRIFQQSTKGIVFVHLK</sequence>
<organism evidence="1 2">
    <name type="scientific">Rhizophagus clarus</name>
    <dbReference type="NCBI Taxonomy" id="94130"/>
    <lineage>
        <taxon>Eukaryota</taxon>
        <taxon>Fungi</taxon>
        <taxon>Fungi incertae sedis</taxon>
        <taxon>Mucoromycota</taxon>
        <taxon>Glomeromycotina</taxon>
        <taxon>Glomeromycetes</taxon>
        <taxon>Glomerales</taxon>
        <taxon>Glomeraceae</taxon>
        <taxon>Rhizophagus</taxon>
    </lineage>
</organism>
<gene>
    <name evidence="1" type="ORF">RCL2_001299100</name>
</gene>
<reference evidence="1" key="1">
    <citation type="submission" date="2019-10" db="EMBL/GenBank/DDBJ databases">
        <title>Conservation and host-specific expression of non-tandemly repeated heterogenous ribosome RNA gene in arbuscular mycorrhizal fungi.</title>
        <authorList>
            <person name="Maeda T."/>
            <person name="Kobayashi Y."/>
            <person name="Nakagawa T."/>
            <person name="Ezawa T."/>
            <person name="Yamaguchi K."/>
            <person name="Bino T."/>
            <person name="Nishimoto Y."/>
            <person name="Shigenobu S."/>
            <person name="Kawaguchi M."/>
        </authorList>
    </citation>
    <scope>NUCLEOTIDE SEQUENCE</scope>
    <source>
        <strain evidence="1">HR1</strain>
    </source>
</reference>
<accession>A0A8H3QNG3</accession>
<name>A0A8H3QNG3_9GLOM</name>
<dbReference type="Proteomes" id="UP000615446">
    <property type="component" value="Unassembled WGS sequence"/>
</dbReference>
<dbReference type="EMBL" id="BLAL01000158">
    <property type="protein sequence ID" value="GES85896.1"/>
    <property type="molecule type" value="Genomic_DNA"/>
</dbReference>
<proteinExistence type="predicted"/>
<protein>
    <submittedName>
        <fullName evidence="1">Uncharacterized protein</fullName>
    </submittedName>
</protein>
<dbReference type="AlphaFoldDB" id="A0A8H3QNG3"/>
<dbReference type="OrthoDB" id="5330842at2759"/>
<evidence type="ECO:0000313" key="2">
    <source>
        <dbReference type="Proteomes" id="UP000615446"/>
    </source>
</evidence>
<comment type="caution">
    <text evidence="1">The sequence shown here is derived from an EMBL/GenBank/DDBJ whole genome shotgun (WGS) entry which is preliminary data.</text>
</comment>
<evidence type="ECO:0000313" key="1">
    <source>
        <dbReference type="EMBL" id="GES85896.1"/>
    </source>
</evidence>